<dbReference type="Proteomes" id="UP000037035">
    <property type="component" value="Unassembled WGS sequence"/>
</dbReference>
<reference evidence="3 4" key="1">
    <citation type="submission" date="2015-08" db="EMBL/GenBank/DDBJ databases">
        <title>Next Generation Sequencing and Analysis of the Genome of Puccinia sorghi L Schw, the Causal Agent of Maize Common Rust.</title>
        <authorList>
            <person name="Rochi L."/>
            <person name="Burguener G."/>
            <person name="Darino M."/>
            <person name="Turjanski A."/>
            <person name="Kreff E."/>
            <person name="Dieguez M.J."/>
            <person name="Sacco F."/>
        </authorList>
    </citation>
    <scope>NUCLEOTIDE SEQUENCE [LARGE SCALE GENOMIC DNA]</scope>
    <source>
        <strain evidence="3 4">RO10H11247</strain>
    </source>
</reference>
<dbReference type="AlphaFoldDB" id="A0A0L6UY18"/>
<protein>
    <submittedName>
        <fullName evidence="3">Uncharacterized protein</fullName>
    </submittedName>
</protein>
<keyword evidence="4" id="KW-1185">Reference proteome</keyword>
<feature type="signal peptide" evidence="2">
    <location>
        <begin position="1"/>
        <end position="19"/>
    </location>
</feature>
<evidence type="ECO:0000256" key="1">
    <source>
        <dbReference type="SAM" id="MobiDB-lite"/>
    </source>
</evidence>
<organism evidence="3 4">
    <name type="scientific">Puccinia sorghi</name>
    <dbReference type="NCBI Taxonomy" id="27349"/>
    <lineage>
        <taxon>Eukaryota</taxon>
        <taxon>Fungi</taxon>
        <taxon>Dikarya</taxon>
        <taxon>Basidiomycota</taxon>
        <taxon>Pucciniomycotina</taxon>
        <taxon>Pucciniomycetes</taxon>
        <taxon>Pucciniales</taxon>
        <taxon>Pucciniaceae</taxon>
        <taxon>Puccinia</taxon>
    </lineage>
</organism>
<proteinExistence type="predicted"/>
<sequence>MQISQVITVLGLCLSQTHALAVSPPTDDAIKSLVNLATQPPATLEKSPMFSDVADALRQKAHSMNHEQFHQQLISSISPLVEGHQQTAVYLGDSFYGYQKTLVTRELDSYPEVKAKRLQAYRNSLYSQLKDLAGKGSKKFNADSVEKARASLVSLLSKNGGAGQFDSEALLEKLGHEITHPVTPVPGADLEKLDREVINKQLESTNLPGVPDAPLIDGSFIQQVMAEYHTHAHHHQQFPSTVPAPKPLTAAT</sequence>
<keyword evidence="2" id="KW-0732">Signal</keyword>
<comment type="caution">
    <text evidence="3">The sequence shown here is derived from an EMBL/GenBank/DDBJ whole genome shotgun (WGS) entry which is preliminary data.</text>
</comment>
<evidence type="ECO:0000256" key="2">
    <source>
        <dbReference type="SAM" id="SignalP"/>
    </source>
</evidence>
<feature type="chain" id="PRO_5005568169" evidence="2">
    <location>
        <begin position="20"/>
        <end position="252"/>
    </location>
</feature>
<dbReference type="OrthoDB" id="2498291at2759"/>
<dbReference type="VEuPathDB" id="FungiDB:VP01_3239g2"/>
<accession>A0A0L6UY18</accession>
<evidence type="ECO:0000313" key="3">
    <source>
        <dbReference type="EMBL" id="KNZ53436.1"/>
    </source>
</evidence>
<gene>
    <name evidence="3" type="ORF">VP01_3239g2</name>
</gene>
<dbReference type="EMBL" id="LAVV01008212">
    <property type="protein sequence ID" value="KNZ53436.1"/>
    <property type="molecule type" value="Genomic_DNA"/>
</dbReference>
<feature type="region of interest" description="Disordered" evidence="1">
    <location>
        <begin position="231"/>
        <end position="252"/>
    </location>
</feature>
<evidence type="ECO:0000313" key="4">
    <source>
        <dbReference type="Proteomes" id="UP000037035"/>
    </source>
</evidence>
<name>A0A0L6UY18_9BASI</name>